<dbReference type="InterPro" id="IPR005632">
    <property type="entry name" value="Chaperone_Skp"/>
</dbReference>
<gene>
    <name evidence="4" type="ORF">FSB76_20190</name>
</gene>
<comment type="similarity">
    <text evidence="1">Belongs to the Skp family.</text>
</comment>
<dbReference type="RefSeq" id="WP_147056504.1">
    <property type="nucleotide sequence ID" value="NZ_CP042437.1"/>
</dbReference>
<name>A0A5B8W349_9SPHI</name>
<dbReference type="SUPFAM" id="SSF111384">
    <property type="entry name" value="OmpH-like"/>
    <property type="match status" value="1"/>
</dbReference>
<dbReference type="Pfam" id="PF03938">
    <property type="entry name" value="OmpH"/>
    <property type="match status" value="1"/>
</dbReference>
<protein>
    <submittedName>
        <fullName evidence="4">OmpH family outer membrane protein</fullName>
    </submittedName>
</protein>
<feature type="signal peptide" evidence="3">
    <location>
        <begin position="1"/>
        <end position="23"/>
    </location>
</feature>
<proteinExistence type="inferred from homology"/>
<keyword evidence="2 3" id="KW-0732">Signal</keyword>
<dbReference type="AlphaFoldDB" id="A0A5B8W349"/>
<reference evidence="4 5" key="1">
    <citation type="journal article" date="2013" name="J. Microbiol.">
        <title>Mucilaginibacter ginsenosidivorax sp. nov., with ginsenoside converting activity isolated from sediment.</title>
        <authorList>
            <person name="Kim J.K."/>
            <person name="Choi T.E."/>
            <person name="Liu Q.M."/>
            <person name="Park H.Y."/>
            <person name="Yi T.H."/>
            <person name="Yoon M.H."/>
            <person name="Kim S.C."/>
            <person name="Im W.T."/>
        </authorList>
    </citation>
    <scope>NUCLEOTIDE SEQUENCE [LARGE SCALE GENOMIC DNA]</scope>
    <source>
        <strain evidence="4 5">KHI28</strain>
    </source>
</reference>
<sequence>MKKLFKVALVAVGMIFAGNFANAQTKIGHINFNAVIDAMPETKTVSAQIQAYQKTFIDVLTNMNNEYTTKGTDFQKNQATMTDAVRTQKGAELQDMQKRMSDYQTDAQQKVEAKKNELGKPLFDKATAAVQAVAKEKGYAYVLDSSQVSLLVSPDADDLMAAVKLKLGLK</sequence>
<evidence type="ECO:0000256" key="3">
    <source>
        <dbReference type="SAM" id="SignalP"/>
    </source>
</evidence>
<dbReference type="KEGG" id="mgk:FSB76_20190"/>
<accession>A0A5B8W349</accession>
<dbReference type="EMBL" id="CP042437">
    <property type="protein sequence ID" value="QEC78143.1"/>
    <property type="molecule type" value="Genomic_DNA"/>
</dbReference>
<dbReference type="SMART" id="SM00935">
    <property type="entry name" value="OmpH"/>
    <property type="match status" value="1"/>
</dbReference>
<dbReference type="Gene3D" id="3.30.910.20">
    <property type="entry name" value="Skp domain"/>
    <property type="match status" value="1"/>
</dbReference>
<evidence type="ECO:0000256" key="1">
    <source>
        <dbReference type="ARBA" id="ARBA00009091"/>
    </source>
</evidence>
<dbReference type="GO" id="GO:0005829">
    <property type="term" value="C:cytosol"/>
    <property type="evidence" value="ECO:0007669"/>
    <property type="project" value="TreeGrafter"/>
</dbReference>
<dbReference type="OrthoDB" id="1524711at2"/>
<dbReference type="Proteomes" id="UP000321362">
    <property type="component" value="Chromosome"/>
</dbReference>
<evidence type="ECO:0000313" key="5">
    <source>
        <dbReference type="Proteomes" id="UP000321362"/>
    </source>
</evidence>
<dbReference type="InterPro" id="IPR024930">
    <property type="entry name" value="Skp_dom_sf"/>
</dbReference>
<dbReference type="PANTHER" id="PTHR35089:SF1">
    <property type="entry name" value="CHAPERONE PROTEIN SKP"/>
    <property type="match status" value="1"/>
</dbReference>
<feature type="chain" id="PRO_5023042472" evidence="3">
    <location>
        <begin position="24"/>
        <end position="170"/>
    </location>
</feature>
<evidence type="ECO:0000256" key="2">
    <source>
        <dbReference type="ARBA" id="ARBA00022729"/>
    </source>
</evidence>
<keyword evidence="5" id="KW-1185">Reference proteome</keyword>
<organism evidence="4 5">
    <name type="scientific">Mucilaginibacter ginsenosidivorax</name>
    <dbReference type="NCBI Taxonomy" id="862126"/>
    <lineage>
        <taxon>Bacteria</taxon>
        <taxon>Pseudomonadati</taxon>
        <taxon>Bacteroidota</taxon>
        <taxon>Sphingobacteriia</taxon>
        <taxon>Sphingobacteriales</taxon>
        <taxon>Sphingobacteriaceae</taxon>
        <taxon>Mucilaginibacter</taxon>
    </lineage>
</organism>
<dbReference type="GO" id="GO:0051082">
    <property type="term" value="F:unfolded protein binding"/>
    <property type="evidence" value="ECO:0007669"/>
    <property type="project" value="InterPro"/>
</dbReference>
<dbReference type="GO" id="GO:0050821">
    <property type="term" value="P:protein stabilization"/>
    <property type="evidence" value="ECO:0007669"/>
    <property type="project" value="TreeGrafter"/>
</dbReference>
<dbReference type="PANTHER" id="PTHR35089">
    <property type="entry name" value="CHAPERONE PROTEIN SKP"/>
    <property type="match status" value="1"/>
</dbReference>
<evidence type="ECO:0000313" key="4">
    <source>
        <dbReference type="EMBL" id="QEC78143.1"/>
    </source>
</evidence>